<feature type="transmembrane region" description="Helical" evidence="1">
    <location>
        <begin position="151"/>
        <end position="175"/>
    </location>
</feature>
<proteinExistence type="predicted"/>
<keyword evidence="1" id="KW-1133">Transmembrane helix</keyword>
<organism evidence="2 3">
    <name type="scientific">Streptomyces venetus</name>
    <dbReference type="NCBI Taxonomy" id="1701086"/>
    <lineage>
        <taxon>Bacteria</taxon>
        <taxon>Bacillati</taxon>
        <taxon>Actinomycetota</taxon>
        <taxon>Actinomycetes</taxon>
        <taxon>Kitasatosporales</taxon>
        <taxon>Streptomycetaceae</taxon>
        <taxon>Streptomyces</taxon>
    </lineage>
</organism>
<gene>
    <name evidence="2" type="ORF">GCM10023086_58570</name>
</gene>
<evidence type="ECO:0008006" key="4">
    <source>
        <dbReference type="Google" id="ProtNLM"/>
    </source>
</evidence>
<dbReference type="EMBL" id="BAABET010000010">
    <property type="protein sequence ID" value="GAA4329438.1"/>
    <property type="molecule type" value="Genomic_DNA"/>
</dbReference>
<feature type="transmembrane region" description="Helical" evidence="1">
    <location>
        <begin position="182"/>
        <end position="200"/>
    </location>
</feature>
<accession>A0ABP8GSX4</accession>
<keyword evidence="3" id="KW-1185">Reference proteome</keyword>
<feature type="transmembrane region" description="Helical" evidence="1">
    <location>
        <begin position="120"/>
        <end position="145"/>
    </location>
</feature>
<evidence type="ECO:0000313" key="2">
    <source>
        <dbReference type="EMBL" id="GAA4329438.1"/>
    </source>
</evidence>
<reference evidence="3" key="1">
    <citation type="journal article" date="2019" name="Int. J. Syst. Evol. Microbiol.">
        <title>The Global Catalogue of Microorganisms (GCM) 10K type strain sequencing project: providing services to taxonomists for standard genome sequencing and annotation.</title>
        <authorList>
            <consortium name="The Broad Institute Genomics Platform"/>
            <consortium name="The Broad Institute Genome Sequencing Center for Infectious Disease"/>
            <person name="Wu L."/>
            <person name="Ma J."/>
        </authorList>
    </citation>
    <scope>NUCLEOTIDE SEQUENCE [LARGE SCALE GENOMIC DNA]</scope>
    <source>
        <strain evidence="3">JCM 31290</strain>
    </source>
</reference>
<sequence>MDDDSRGGLVKRWRACFGTALRFALIEQARNRLALLIVLLFVPLWTTLAYEVVARTPLRFYVRPVGRHVVMDGNVLTQVVGALQALTLVVAFMTFVATARSAVFDRRLVRAGFPRSCLALAKYASLVLVAAAVAAYGTAWMHLFWRPVQPVLFTAGMFTGALVYGTVGIVLAAVVRSELAGMFLAIMISSVDLLLQNPLVNPESDSALVRYLPAHGAVQTAVTAADLHVLPWSCLLLGFGWALGMAGLGMTAFALRTRTQGPARAPVPGAKETVTPG</sequence>
<name>A0ABP8GSX4_9ACTN</name>
<feature type="transmembrane region" description="Helical" evidence="1">
    <location>
        <begin position="33"/>
        <end position="55"/>
    </location>
</feature>
<keyword evidence="1" id="KW-0472">Membrane</keyword>
<evidence type="ECO:0000256" key="1">
    <source>
        <dbReference type="SAM" id="Phobius"/>
    </source>
</evidence>
<comment type="caution">
    <text evidence="2">The sequence shown here is derived from an EMBL/GenBank/DDBJ whole genome shotgun (WGS) entry which is preliminary data.</text>
</comment>
<dbReference type="Proteomes" id="UP001501115">
    <property type="component" value="Unassembled WGS sequence"/>
</dbReference>
<evidence type="ECO:0000313" key="3">
    <source>
        <dbReference type="Proteomes" id="UP001501115"/>
    </source>
</evidence>
<feature type="transmembrane region" description="Helical" evidence="1">
    <location>
        <begin position="229"/>
        <end position="255"/>
    </location>
</feature>
<protein>
    <recommendedName>
        <fullName evidence="4">ABC transporter permease</fullName>
    </recommendedName>
</protein>
<feature type="transmembrane region" description="Helical" evidence="1">
    <location>
        <begin position="75"/>
        <end position="99"/>
    </location>
</feature>
<keyword evidence="1" id="KW-0812">Transmembrane</keyword>
<dbReference type="RefSeq" id="WP_345664695.1">
    <property type="nucleotide sequence ID" value="NZ_BAABET010000010.1"/>
</dbReference>